<organism evidence="8 9">
    <name type="scientific">Drosophila rhopaloa</name>
    <name type="common">Fruit fly</name>
    <dbReference type="NCBI Taxonomy" id="1041015"/>
    <lineage>
        <taxon>Eukaryota</taxon>
        <taxon>Metazoa</taxon>
        <taxon>Ecdysozoa</taxon>
        <taxon>Arthropoda</taxon>
        <taxon>Hexapoda</taxon>
        <taxon>Insecta</taxon>
        <taxon>Pterygota</taxon>
        <taxon>Neoptera</taxon>
        <taxon>Endopterygota</taxon>
        <taxon>Diptera</taxon>
        <taxon>Brachycera</taxon>
        <taxon>Muscomorpha</taxon>
        <taxon>Ephydroidea</taxon>
        <taxon>Drosophilidae</taxon>
        <taxon>Drosophila</taxon>
        <taxon>Sophophora</taxon>
    </lineage>
</organism>
<evidence type="ECO:0000256" key="2">
    <source>
        <dbReference type="ARBA" id="ARBA00004777"/>
    </source>
</evidence>
<keyword evidence="4" id="KW-0285">Flavoprotein</keyword>
<keyword evidence="5" id="KW-0274">FAD</keyword>
<evidence type="ECO:0000256" key="1">
    <source>
        <dbReference type="ARBA" id="ARBA00001974"/>
    </source>
</evidence>
<keyword evidence="9" id="KW-1185">Reference proteome</keyword>
<protein>
    <recommendedName>
        <fullName evidence="10">Methylenetetrahydrofolate reductase (NAD(P)H)</fullName>
    </recommendedName>
</protein>
<proteinExistence type="inferred from homology"/>
<name>A0ABM5GV10_DRORH</name>
<dbReference type="PANTHER" id="PTHR45754:SF3">
    <property type="entry name" value="METHYLENETETRAHYDROFOLATE REDUCTASE (NADPH)"/>
    <property type="match status" value="1"/>
</dbReference>
<dbReference type="CDD" id="cd00537">
    <property type="entry name" value="MTHFR"/>
    <property type="match status" value="1"/>
</dbReference>
<reference evidence="9" key="1">
    <citation type="journal article" date="2021" name="Elife">
        <title>Highly contiguous assemblies of 101 drosophilid genomes.</title>
        <authorList>
            <person name="Kim B.Y."/>
            <person name="Wang J.R."/>
            <person name="Miller D.E."/>
            <person name="Barmina O."/>
            <person name="Delaney E."/>
            <person name="Thompson A."/>
            <person name="Comeault A.A."/>
            <person name="Peede D."/>
            <person name="D'Agostino E.R."/>
            <person name="Pelaez J."/>
            <person name="Aguilar J.M."/>
            <person name="Haji D."/>
            <person name="Matsunaga T."/>
            <person name="Armstrong E.E."/>
            <person name="Zych M."/>
            <person name="Ogawa Y."/>
            <person name="Stamenkovic-Radak M."/>
            <person name="Jelic M."/>
            <person name="Veselinovic M.S."/>
            <person name="Tanaskovic M."/>
            <person name="Eric P."/>
            <person name="Gao J.J."/>
            <person name="Katoh T.K."/>
            <person name="Toda M.J."/>
            <person name="Watabe H."/>
            <person name="Watada M."/>
            <person name="Davis J.S."/>
            <person name="Moyle L.C."/>
            <person name="Manoli G."/>
            <person name="Bertolini E."/>
            <person name="Kostal V."/>
            <person name="Hawley R.S."/>
            <person name="Takahashi A."/>
            <person name="Jones C.D."/>
            <person name="Price D.K."/>
            <person name="Whiteman N."/>
            <person name="Kopp A."/>
            <person name="Matute D.R."/>
            <person name="Petrov D.A."/>
        </authorList>
    </citation>
    <scope>NUCLEOTIDE SEQUENCE [LARGE SCALE GENOMIC DNA]</scope>
</reference>
<dbReference type="EnsemblMetazoa" id="XM_017114381.2">
    <property type="protein sequence ID" value="XP_016969870.2"/>
    <property type="gene ID" value="LOC108037730"/>
</dbReference>
<evidence type="ECO:0000256" key="4">
    <source>
        <dbReference type="ARBA" id="ARBA00022630"/>
    </source>
</evidence>
<comment type="pathway">
    <text evidence="2 7">One-carbon metabolism; tetrahydrofolate interconversion.</text>
</comment>
<evidence type="ECO:0000256" key="3">
    <source>
        <dbReference type="ARBA" id="ARBA00006743"/>
    </source>
</evidence>
<dbReference type="InterPro" id="IPR029041">
    <property type="entry name" value="FAD-linked_oxidoreductase-like"/>
</dbReference>
<dbReference type="RefSeq" id="XP_016969870.2">
    <property type="nucleotide sequence ID" value="XM_017114381.2"/>
</dbReference>
<dbReference type="Proteomes" id="UP001652680">
    <property type="component" value="Unassembled WGS sequence"/>
</dbReference>
<evidence type="ECO:0000313" key="9">
    <source>
        <dbReference type="Proteomes" id="UP001652680"/>
    </source>
</evidence>
<evidence type="ECO:0000256" key="6">
    <source>
        <dbReference type="ARBA" id="ARBA00023002"/>
    </source>
</evidence>
<accession>A0ABM5GV10</accession>
<dbReference type="SUPFAM" id="SSF51730">
    <property type="entry name" value="FAD-linked oxidoreductase"/>
    <property type="match status" value="1"/>
</dbReference>
<dbReference type="PANTHER" id="PTHR45754">
    <property type="entry name" value="METHYLENETETRAHYDROFOLATE REDUCTASE"/>
    <property type="match status" value="1"/>
</dbReference>
<dbReference type="GeneID" id="108037730"/>
<dbReference type="Gene3D" id="3.20.20.220">
    <property type="match status" value="1"/>
</dbReference>
<comment type="cofactor">
    <cofactor evidence="1">
        <name>FAD</name>
        <dbReference type="ChEBI" id="CHEBI:57692"/>
    </cofactor>
</comment>
<evidence type="ECO:0000256" key="7">
    <source>
        <dbReference type="RuleBase" id="RU004254"/>
    </source>
</evidence>
<comment type="similarity">
    <text evidence="3">Belongs to the methylenetetrahydrofolate reductase family.</text>
</comment>
<evidence type="ECO:0000313" key="8">
    <source>
        <dbReference type="EnsemblMetazoa" id="XP_016969870.2"/>
    </source>
</evidence>
<dbReference type="InterPro" id="IPR003171">
    <property type="entry name" value="Mehydrof_redctse-like"/>
</dbReference>
<evidence type="ECO:0008006" key="10">
    <source>
        <dbReference type="Google" id="ProtNLM"/>
    </source>
</evidence>
<evidence type="ECO:0000256" key="5">
    <source>
        <dbReference type="ARBA" id="ARBA00022827"/>
    </source>
</evidence>
<keyword evidence="6" id="KW-0560">Oxidoreductase</keyword>
<reference evidence="8" key="2">
    <citation type="submission" date="2025-05" db="UniProtKB">
        <authorList>
            <consortium name="EnsemblMetazoa"/>
        </authorList>
    </citation>
    <scope>IDENTIFICATION</scope>
</reference>
<sequence length="354" mass="39768">MHAIEVSAGAAPRPTSYLPCVTFAPGQNATGMGEQRIGPLVAERTAQSRIFYGLEVMASGPGGRPTCLDFNHFLPLLPTFVSVVWLGQRYWDVDPIGQVESLQLAQHLATHIPVLPHLSAYRLEKERLDQFLALNFSSLLAVRGDLVHEGQEFGFSQPMVEQSRSQRGERISICVPGYPEGYTSLGDVPQNSARNMEYLKAKVAAGADCIITQICYRPEVIVQFIKDCRAAGITVPIVVGLMTHESFRTYSVMEKIAGVHLPTELRQELDQLRSHHKANSKSEPNPISRYFVNLTVRIVRHILDADLGIWGFHFFTLNHFKPVQAVLQELRDLDILIDPEQEEKQHETKMYRVL</sequence>
<dbReference type="Pfam" id="PF02219">
    <property type="entry name" value="MTHFR"/>
    <property type="match status" value="1"/>
</dbReference>